<feature type="transmembrane region" description="Helical" evidence="1">
    <location>
        <begin position="7"/>
        <end position="23"/>
    </location>
</feature>
<reference evidence="2" key="1">
    <citation type="journal article" date="2024" name="Int. J. Syst. Evol. Microbiol.">
        <title>Brooklawnia propionicigenes sp. nov., a facultatively anaerobic, propionate-producing bacterium isolated from a methanogenic reactor treating waste from cattle farms.</title>
        <authorList>
            <person name="Akita Y."/>
            <person name="Ueki A."/>
            <person name="Tonouchi A."/>
            <person name="Sugawara Y."/>
            <person name="Honma S."/>
            <person name="Kaku N."/>
            <person name="Ueki K."/>
        </authorList>
    </citation>
    <scope>NUCLEOTIDE SEQUENCE</scope>
    <source>
        <strain evidence="2">SH051</strain>
    </source>
</reference>
<sequence length="155" mass="17433">MSQRWGIYLMTVFSLGVLASLFASRGQTIWAVGFAILAAGYLARGIFQQVRENKEHHQELDDRMSGRKTSAEKRAIVDNLLTTRKLLKGRRNSEMLLGTLVLVGIVLIYPSNVLLAWAISILFIPLGYLIIKQTRSINLIERGLTERGYSLKPTN</sequence>
<feature type="transmembrane region" description="Helical" evidence="1">
    <location>
        <begin position="115"/>
        <end position="131"/>
    </location>
</feature>
<dbReference type="KEGG" id="broo:brsh051_27100"/>
<dbReference type="Proteomes" id="UP001431656">
    <property type="component" value="Chromosome"/>
</dbReference>
<dbReference type="AlphaFoldDB" id="A0AAN0MIW1"/>
<proteinExistence type="predicted"/>
<keyword evidence="1" id="KW-0812">Transmembrane</keyword>
<dbReference type="EMBL" id="AP028056">
    <property type="protein sequence ID" value="BEH03429.1"/>
    <property type="molecule type" value="Genomic_DNA"/>
</dbReference>
<protein>
    <submittedName>
        <fullName evidence="2">Uncharacterized protein</fullName>
    </submittedName>
</protein>
<accession>A0AAN0MIW1</accession>
<name>A0AAN0MIW1_9ACTN</name>
<evidence type="ECO:0000313" key="2">
    <source>
        <dbReference type="EMBL" id="BEH03429.1"/>
    </source>
</evidence>
<gene>
    <name evidence="2" type="ORF">brsh051_27100</name>
</gene>
<feature type="transmembrane region" description="Helical" evidence="1">
    <location>
        <begin position="93"/>
        <end position="109"/>
    </location>
</feature>
<keyword evidence="3" id="KW-1185">Reference proteome</keyword>
<evidence type="ECO:0000313" key="3">
    <source>
        <dbReference type="Proteomes" id="UP001431656"/>
    </source>
</evidence>
<keyword evidence="1" id="KW-1133">Transmembrane helix</keyword>
<feature type="transmembrane region" description="Helical" evidence="1">
    <location>
        <begin position="29"/>
        <end position="47"/>
    </location>
</feature>
<evidence type="ECO:0000256" key="1">
    <source>
        <dbReference type="SAM" id="Phobius"/>
    </source>
</evidence>
<organism evidence="2 3">
    <name type="scientific">Brooklawnia propionicigenes</name>
    <dbReference type="NCBI Taxonomy" id="3041175"/>
    <lineage>
        <taxon>Bacteria</taxon>
        <taxon>Bacillati</taxon>
        <taxon>Actinomycetota</taxon>
        <taxon>Actinomycetes</taxon>
        <taxon>Propionibacteriales</taxon>
        <taxon>Propionibacteriaceae</taxon>
        <taxon>Brooklawnia</taxon>
    </lineage>
</organism>
<keyword evidence="1" id="KW-0472">Membrane</keyword>
<dbReference type="RefSeq" id="WP_286265915.1">
    <property type="nucleotide sequence ID" value="NZ_AP028056.1"/>
</dbReference>